<dbReference type="InterPro" id="IPR032781">
    <property type="entry name" value="ABC_tran_Xtn"/>
</dbReference>
<evidence type="ECO:0000313" key="6">
    <source>
        <dbReference type="Proteomes" id="UP000831947"/>
    </source>
</evidence>
<dbReference type="InterPro" id="IPR027417">
    <property type="entry name" value="P-loop_NTPase"/>
</dbReference>
<dbReference type="GO" id="GO:0005524">
    <property type="term" value="F:ATP binding"/>
    <property type="evidence" value="ECO:0007669"/>
    <property type="project" value="UniProtKB-KW"/>
</dbReference>
<dbReference type="CDD" id="cd03221">
    <property type="entry name" value="ABCF_EF-3"/>
    <property type="match status" value="2"/>
</dbReference>
<name>A0ABY4PEQ1_9LACO</name>
<evidence type="ECO:0000256" key="3">
    <source>
        <dbReference type="SAM" id="MobiDB-lite"/>
    </source>
</evidence>
<dbReference type="PROSITE" id="PS50893">
    <property type="entry name" value="ABC_TRANSPORTER_2"/>
    <property type="match status" value="2"/>
</dbReference>
<dbReference type="PANTHER" id="PTHR42855:SF2">
    <property type="entry name" value="DRUG RESISTANCE ABC TRANSPORTER,ATP-BINDING PROTEIN"/>
    <property type="match status" value="1"/>
</dbReference>
<dbReference type="RefSeq" id="WP_249513399.1">
    <property type="nucleotide sequence ID" value="NZ_CP093365.1"/>
</dbReference>
<dbReference type="Proteomes" id="UP000831947">
    <property type="component" value="Chromosome"/>
</dbReference>
<protein>
    <submittedName>
        <fullName evidence="5">ATP-binding cassette domain-containing protein</fullName>
    </submittedName>
</protein>
<evidence type="ECO:0000259" key="4">
    <source>
        <dbReference type="PROSITE" id="PS50893"/>
    </source>
</evidence>
<dbReference type="InterPro" id="IPR003593">
    <property type="entry name" value="AAA+_ATPase"/>
</dbReference>
<dbReference type="SMART" id="SM00382">
    <property type="entry name" value="AAA"/>
    <property type="match status" value="2"/>
</dbReference>
<dbReference type="InterPro" id="IPR017871">
    <property type="entry name" value="ABC_transporter-like_CS"/>
</dbReference>
<evidence type="ECO:0000256" key="1">
    <source>
        <dbReference type="ARBA" id="ARBA00022741"/>
    </source>
</evidence>
<keyword evidence="1" id="KW-0547">Nucleotide-binding</keyword>
<dbReference type="Pfam" id="PF12848">
    <property type="entry name" value="ABC_tran_Xtn"/>
    <property type="match status" value="1"/>
</dbReference>
<organism evidence="5 6">
    <name type="scientific">Bombilactobacillus thymidiniphilus</name>
    <dbReference type="NCBI Taxonomy" id="2923363"/>
    <lineage>
        <taxon>Bacteria</taxon>
        <taxon>Bacillati</taxon>
        <taxon>Bacillota</taxon>
        <taxon>Bacilli</taxon>
        <taxon>Lactobacillales</taxon>
        <taxon>Lactobacillaceae</taxon>
        <taxon>Bombilactobacillus</taxon>
    </lineage>
</organism>
<dbReference type="EMBL" id="CP093365">
    <property type="protein sequence ID" value="UQS84215.1"/>
    <property type="molecule type" value="Genomic_DNA"/>
</dbReference>
<dbReference type="InterPro" id="IPR051309">
    <property type="entry name" value="ABCF_ATPase"/>
</dbReference>
<evidence type="ECO:0000256" key="2">
    <source>
        <dbReference type="ARBA" id="ARBA00022840"/>
    </source>
</evidence>
<accession>A0ABY4PEQ1</accession>
<reference evidence="5 6" key="1">
    <citation type="journal article" date="2022" name="Int. J. Syst. Evol. Microbiol.">
        <title>Apilactobacillus apisilvae sp. nov., Nicolia spurrieriana gen. nov. sp. nov., Bombilactobacillus folatiphilus sp. nov. and Bombilactobacillus thymidiniphilus sp. nov., four new lactic acid bacterial isolates from stingless bees Tetragonula carbonaria and Austroplebeia australis.</title>
        <authorList>
            <person name="Oliphant S.A."/>
            <person name="Watson-Haigh N.S."/>
            <person name="Sumby K.M."/>
            <person name="Gardner J."/>
            <person name="Groom S."/>
            <person name="Jiranek V."/>
        </authorList>
    </citation>
    <scope>NUCLEOTIDE SEQUENCE [LARGE SCALE GENOMIC DNA]</scope>
    <source>
        <strain evidence="5 6">SG4_A1</strain>
    </source>
</reference>
<evidence type="ECO:0000313" key="5">
    <source>
        <dbReference type="EMBL" id="UQS84215.1"/>
    </source>
</evidence>
<dbReference type="SUPFAM" id="SSF52540">
    <property type="entry name" value="P-loop containing nucleoside triphosphate hydrolases"/>
    <property type="match status" value="2"/>
</dbReference>
<proteinExistence type="predicted"/>
<dbReference type="PANTHER" id="PTHR42855">
    <property type="entry name" value="ABC TRANSPORTER ATP-BINDING SUBUNIT"/>
    <property type="match status" value="1"/>
</dbReference>
<gene>
    <name evidence="5" type="ORF">MOO47_03445</name>
</gene>
<dbReference type="Gene3D" id="3.40.50.300">
    <property type="entry name" value="P-loop containing nucleotide triphosphate hydrolases"/>
    <property type="match status" value="2"/>
</dbReference>
<dbReference type="InterPro" id="IPR003439">
    <property type="entry name" value="ABC_transporter-like_ATP-bd"/>
</dbReference>
<keyword evidence="6" id="KW-1185">Reference proteome</keyword>
<feature type="region of interest" description="Disordered" evidence="3">
    <location>
        <begin position="275"/>
        <end position="294"/>
    </location>
</feature>
<sequence>MSLVKVEHLKQQYLDKVLYDDANMQVNEHEHVGIVGPNGVGKSTLINILTGQVVPDAGQITWKKNLTKGYLDQYANLIAGQTIHDFLATAFQDLLDQAQALESLYQQMATTDDEELFVKAGTLQNNLETQGYYEIDSKIEQVAQGLGIDQLGYDHDVSQLSGGQRSKLILAKLLLEQPDMLILDEPTNYLDTAHIQWLANYLRDLPSAFIVVSHDYQFLNQIVNVVCDIEMGKIKHYTGTLTQAMRQKAADQKTYLKAYTKQQQHIAKTKEYIQKNKAGSRSKSARSREKQLSHLHTLTPPSSQTTMKLQFNYVDNPSQTIIQANNLIIGYQSPLIKQQLNFTIRMHDKVAITGFNGIGKTTLLKTILGIIPPITGTVDLNPNIKIAYYEQNLYWNNPKMVPVDIVQNHFPDETQKVVRQTLARTGLTPQQVMTPVNILSGGEQVKVKLALLMLQEANVLILDEPTNHLDDNSKNSLRQSLKDYQGTVILITHEQDFYDSSWINTVINIEKNV</sequence>
<dbReference type="PROSITE" id="PS00211">
    <property type="entry name" value="ABC_TRANSPORTER_1"/>
    <property type="match status" value="2"/>
</dbReference>
<dbReference type="Pfam" id="PF00005">
    <property type="entry name" value="ABC_tran"/>
    <property type="match status" value="2"/>
</dbReference>
<feature type="domain" description="ABC transporter" evidence="4">
    <location>
        <begin position="4"/>
        <end position="256"/>
    </location>
</feature>
<feature type="domain" description="ABC transporter" evidence="4">
    <location>
        <begin position="322"/>
        <end position="510"/>
    </location>
</feature>
<keyword evidence="2 5" id="KW-0067">ATP-binding</keyword>